<gene>
    <name evidence="1" type="ORF">CRE_14501</name>
</gene>
<protein>
    <recommendedName>
        <fullName evidence="3">F-box associated domain-containing protein</fullName>
    </recommendedName>
</protein>
<dbReference type="PANTHER" id="PTHR31379">
    <property type="entry name" value="F-BOX C PROTEIN-RELATED-RELATED"/>
    <property type="match status" value="1"/>
</dbReference>
<dbReference type="Pfam" id="PF12078">
    <property type="entry name" value="DUF3557"/>
    <property type="match status" value="1"/>
</dbReference>
<evidence type="ECO:0008006" key="3">
    <source>
        <dbReference type="Google" id="ProtNLM"/>
    </source>
</evidence>
<evidence type="ECO:0000313" key="2">
    <source>
        <dbReference type="Proteomes" id="UP000008281"/>
    </source>
</evidence>
<dbReference type="AlphaFoldDB" id="E3M986"/>
<accession>E3M986</accession>
<dbReference type="InterPro" id="IPR021942">
    <property type="entry name" value="DUF3557"/>
</dbReference>
<dbReference type="OrthoDB" id="5798207at2759"/>
<dbReference type="Proteomes" id="UP000008281">
    <property type="component" value="Unassembled WGS sequence"/>
</dbReference>
<name>E3M986_CAERE</name>
<evidence type="ECO:0000313" key="1">
    <source>
        <dbReference type="EMBL" id="EFO96220.1"/>
    </source>
</evidence>
<dbReference type="FunCoup" id="E3M986">
    <property type="interactions" value="1608"/>
</dbReference>
<dbReference type="InParanoid" id="E3M986"/>
<proteinExistence type="predicted"/>
<reference evidence="1" key="1">
    <citation type="submission" date="2007-07" db="EMBL/GenBank/DDBJ databases">
        <title>PCAP assembly of the Caenorhabditis remanei genome.</title>
        <authorList>
            <consortium name="The Caenorhabditis remanei Sequencing Consortium"/>
            <person name="Wilson R.K."/>
        </authorList>
    </citation>
    <scope>NUCLEOTIDE SEQUENCE [LARGE SCALE GENOMIC DNA]</scope>
    <source>
        <strain evidence="1">PB4641</strain>
    </source>
</reference>
<dbReference type="eggNOG" id="ENOG502TJX4">
    <property type="taxonomic scope" value="Eukaryota"/>
</dbReference>
<dbReference type="HOGENOM" id="CLU_070168_0_0_1"/>
<organism evidence="2">
    <name type="scientific">Caenorhabditis remanei</name>
    <name type="common">Caenorhabditis vulgaris</name>
    <dbReference type="NCBI Taxonomy" id="31234"/>
    <lineage>
        <taxon>Eukaryota</taxon>
        <taxon>Metazoa</taxon>
        <taxon>Ecdysozoa</taxon>
        <taxon>Nematoda</taxon>
        <taxon>Chromadorea</taxon>
        <taxon>Rhabditida</taxon>
        <taxon>Rhabditina</taxon>
        <taxon>Rhabditomorpha</taxon>
        <taxon>Rhabditoidea</taxon>
        <taxon>Rhabditidae</taxon>
        <taxon>Peloderinae</taxon>
        <taxon>Caenorhabditis</taxon>
    </lineage>
</organism>
<sequence length="357" mass="41687">MENQEVLRSKPLSYEASKAVLKSLSLEKREHINRRIPELRTINSRLPYVLVNVVITSATFETNGRRWYTKPAWVQSAENRLVPIRDEQTEDGGKSELTILQDNSRKAARYRVNKSPEKILEQLFDEYIRDGTVVSGSLCLCGIPEFLKGTRFSDLKMKVKNLNLRTLPAEDYEHFIRFIDFDALENVKLVSAENSLAILDKPEIQNCRNLTVTVHRYFVPPSVDQLLRLRNQHLHLEDYRFNLHELQLFVETWITTGREIGTRFSWEQIRFEDVLGILEHLKTHFGADEAGSNLEYYFSSKTIYGNRTLKMREDRELVMYCDKSKIQSERFTNYLWVFEMEVVASTTAACIVPIHDV</sequence>
<dbReference type="EMBL" id="DS268430">
    <property type="protein sequence ID" value="EFO96220.1"/>
    <property type="molecule type" value="Genomic_DNA"/>
</dbReference>
<keyword evidence="2" id="KW-1185">Reference proteome</keyword>